<evidence type="ECO:0000256" key="7">
    <source>
        <dbReference type="SAM" id="MobiDB-lite"/>
    </source>
</evidence>
<dbReference type="InterPro" id="IPR000878">
    <property type="entry name" value="4pyrrol_Mease"/>
</dbReference>
<dbReference type="NCBIfam" id="TIGR00096">
    <property type="entry name" value="16S rRNA (cytidine(1402)-2'-O)-methyltransferase"/>
    <property type="match status" value="1"/>
</dbReference>
<dbReference type="EC" id="2.1.1.198" evidence="6"/>
<feature type="region of interest" description="Disordered" evidence="7">
    <location>
        <begin position="1"/>
        <end position="65"/>
    </location>
</feature>
<dbReference type="FunFam" id="3.30.950.10:FF:000003">
    <property type="entry name" value="Ribosomal RNA small subunit methyltransferase I"/>
    <property type="match status" value="1"/>
</dbReference>
<dbReference type="Gene3D" id="3.40.1010.10">
    <property type="entry name" value="Cobalt-precorrin-4 Transmethylase, Domain 1"/>
    <property type="match status" value="1"/>
</dbReference>
<keyword evidence="10" id="KW-1185">Reference proteome</keyword>
<dbReference type="InterPro" id="IPR035996">
    <property type="entry name" value="4pyrrol_Methylase_sf"/>
</dbReference>
<dbReference type="InterPro" id="IPR008189">
    <property type="entry name" value="rRNA_ssu_MeTfrase_I"/>
</dbReference>
<dbReference type="PANTHER" id="PTHR46111">
    <property type="entry name" value="RIBOSOMAL RNA SMALL SUBUNIT METHYLTRANSFERASE I"/>
    <property type="match status" value="1"/>
</dbReference>
<dbReference type="InterPro" id="IPR014777">
    <property type="entry name" value="4pyrrole_Mease_sub1"/>
</dbReference>
<dbReference type="PANTHER" id="PTHR46111:SF1">
    <property type="entry name" value="RIBOSOMAL RNA SMALL SUBUNIT METHYLTRANSFERASE I"/>
    <property type="match status" value="1"/>
</dbReference>
<dbReference type="Gene3D" id="3.30.950.10">
    <property type="entry name" value="Methyltransferase, Cobalt-precorrin-4 Transmethylase, Domain 2"/>
    <property type="match status" value="1"/>
</dbReference>
<comment type="caution">
    <text evidence="9">The sequence shown here is derived from an EMBL/GenBank/DDBJ whole genome shotgun (WGS) entry which is preliminary data.</text>
</comment>
<dbReference type="Pfam" id="PF00590">
    <property type="entry name" value="TP_methylase"/>
    <property type="match status" value="1"/>
</dbReference>
<evidence type="ECO:0000256" key="4">
    <source>
        <dbReference type="ARBA" id="ARBA00022679"/>
    </source>
</evidence>
<comment type="catalytic activity">
    <reaction evidence="6">
        <text>cytidine(1402) in 16S rRNA + S-adenosyl-L-methionine = 2'-O-methylcytidine(1402) in 16S rRNA + S-adenosyl-L-homocysteine + H(+)</text>
        <dbReference type="Rhea" id="RHEA:42924"/>
        <dbReference type="Rhea" id="RHEA-COMP:10285"/>
        <dbReference type="Rhea" id="RHEA-COMP:10286"/>
        <dbReference type="ChEBI" id="CHEBI:15378"/>
        <dbReference type="ChEBI" id="CHEBI:57856"/>
        <dbReference type="ChEBI" id="CHEBI:59789"/>
        <dbReference type="ChEBI" id="CHEBI:74495"/>
        <dbReference type="ChEBI" id="CHEBI:82748"/>
        <dbReference type="EC" id="2.1.1.198"/>
    </reaction>
</comment>
<comment type="function">
    <text evidence="6">Catalyzes the 2'-O-methylation of the ribose of cytidine 1402 (C1402) in 16S rRNA.</text>
</comment>
<evidence type="ECO:0000256" key="1">
    <source>
        <dbReference type="ARBA" id="ARBA00022490"/>
    </source>
</evidence>
<dbReference type="FunFam" id="3.40.1010.10:FF:000007">
    <property type="entry name" value="Ribosomal RNA small subunit methyltransferase I"/>
    <property type="match status" value="1"/>
</dbReference>
<evidence type="ECO:0000259" key="8">
    <source>
        <dbReference type="Pfam" id="PF00590"/>
    </source>
</evidence>
<evidence type="ECO:0000256" key="6">
    <source>
        <dbReference type="HAMAP-Rule" id="MF_01877"/>
    </source>
</evidence>
<keyword evidence="5 6" id="KW-0949">S-adenosyl-L-methionine</keyword>
<keyword evidence="1 6" id="KW-0963">Cytoplasm</keyword>
<dbReference type="InterPro" id="IPR018063">
    <property type="entry name" value="SAM_MeTrfase_RsmI_CS"/>
</dbReference>
<dbReference type="CDD" id="cd11648">
    <property type="entry name" value="RsmI"/>
    <property type="match status" value="1"/>
</dbReference>
<dbReference type="GO" id="GO:0070677">
    <property type="term" value="F:rRNA (cytosine-2'-O-)-methyltransferase activity"/>
    <property type="evidence" value="ECO:0007669"/>
    <property type="project" value="UniProtKB-UniRule"/>
</dbReference>
<organism evidence="9 10">
    <name type="scientific">Cellulomonas composti</name>
    <dbReference type="NCBI Taxonomy" id="266130"/>
    <lineage>
        <taxon>Bacteria</taxon>
        <taxon>Bacillati</taxon>
        <taxon>Actinomycetota</taxon>
        <taxon>Actinomycetes</taxon>
        <taxon>Micrococcales</taxon>
        <taxon>Cellulomonadaceae</taxon>
        <taxon>Cellulomonas</taxon>
    </lineage>
</organism>
<dbReference type="EMBL" id="BJWG01000006">
    <property type="protein sequence ID" value="GEL95003.1"/>
    <property type="molecule type" value="Genomic_DNA"/>
</dbReference>
<feature type="compositionally biased region" description="Basic and acidic residues" evidence="7">
    <location>
        <begin position="1"/>
        <end position="10"/>
    </location>
</feature>
<dbReference type="InterPro" id="IPR014776">
    <property type="entry name" value="4pyrrole_Mease_sub2"/>
</dbReference>
<comment type="similarity">
    <text evidence="6">Belongs to the methyltransferase superfamily. RsmI family.</text>
</comment>
<dbReference type="AlphaFoldDB" id="A0A511JBB2"/>
<dbReference type="PROSITE" id="PS01296">
    <property type="entry name" value="RSMI"/>
    <property type="match status" value="1"/>
</dbReference>
<evidence type="ECO:0000256" key="5">
    <source>
        <dbReference type="ARBA" id="ARBA00022691"/>
    </source>
</evidence>
<dbReference type="GO" id="GO:0005737">
    <property type="term" value="C:cytoplasm"/>
    <property type="evidence" value="ECO:0007669"/>
    <property type="project" value="UniProtKB-SubCell"/>
</dbReference>
<name>A0A511JBB2_9CELL</name>
<keyword evidence="3 6" id="KW-0489">Methyltransferase</keyword>
<dbReference type="SUPFAM" id="SSF53790">
    <property type="entry name" value="Tetrapyrrole methylase"/>
    <property type="match status" value="1"/>
</dbReference>
<comment type="subcellular location">
    <subcellularLocation>
        <location evidence="6">Cytoplasm</location>
    </subcellularLocation>
</comment>
<feature type="domain" description="Tetrapyrrole methylase" evidence="8">
    <location>
        <begin position="92"/>
        <end position="293"/>
    </location>
</feature>
<evidence type="ECO:0000256" key="2">
    <source>
        <dbReference type="ARBA" id="ARBA00022552"/>
    </source>
</evidence>
<gene>
    <name evidence="6" type="primary">rsmI</name>
    <name evidence="9" type="ORF">CCO02nite_16610</name>
</gene>
<proteinExistence type="inferred from homology"/>
<evidence type="ECO:0000313" key="10">
    <source>
        <dbReference type="Proteomes" id="UP000321720"/>
    </source>
</evidence>
<dbReference type="Proteomes" id="UP000321720">
    <property type="component" value="Unassembled WGS sequence"/>
</dbReference>
<protein>
    <recommendedName>
        <fullName evidence="6">Ribosomal RNA small subunit methyltransferase I</fullName>
        <ecNumber evidence="6">2.1.1.198</ecNumber>
    </recommendedName>
    <alternativeName>
        <fullName evidence="6">16S rRNA 2'-O-ribose C1402 methyltransferase</fullName>
    </alternativeName>
    <alternativeName>
        <fullName evidence="6">rRNA (cytidine-2'-O-)-methyltransferase RsmI</fullName>
    </alternativeName>
</protein>
<evidence type="ECO:0000256" key="3">
    <source>
        <dbReference type="ARBA" id="ARBA00022603"/>
    </source>
</evidence>
<keyword evidence="4 6" id="KW-0808">Transferase</keyword>
<keyword evidence="2 6" id="KW-0698">rRNA processing</keyword>
<accession>A0A511JBB2</accession>
<reference evidence="9 10" key="1">
    <citation type="submission" date="2019-07" db="EMBL/GenBank/DDBJ databases">
        <title>Whole genome shotgun sequence of Cellulomonas composti NBRC 100758.</title>
        <authorList>
            <person name="Hosoyama A."/>
            <person name="Uohara A."/>
            <person name="Ohji S."/>
            <person name="Ichikawa N."/>
        </authorList>
    </citation>
    <scope>NUCLEOTIDE SEQUENCE [LARGE SCALE GENOMIC DNA]</scope>
    <source>
        <strain evidence="9 10">NBRC 100758</strain>
    </source>
</reference>
<dbReference type="HAMAP" id="MF_01877">
    <property type="entry name" value="16SrRNA_methyltr_I"/>
    <property type="match status" value="1"/>
</dbReference>
<evidence type="ECO:0000313" key="9">
    <source>
        <dbReference type="EMBL" id="GEL95003.1"/>
    </source>
</evidence>
<sequence length="365" mass="37872">MSRPEHHASDEPATVEPASDERASDEPATVEPASGERASDEPATVEPASGESASDEPATVEPATVESVLEDDVADGDGGEQDDAPVPDGGVLVLAATPIGNVGDASDRLRTLLATADVVAAEDTRRLRALAARLGVEVRGRVVSHHEHNEAARSDELLAAVAAGATVVVVSDAGMPAVSDPGFRVVGAAAQAGLRVTAAPGPSAVLTALALSGLPTDRFCFEGFAPRKAGERARALADLADERRTLVFFESPHRLADLLAAMAEAFGADRPAAVCRELTKRYEEVRRGPLVELAQWAADGHVRGEIVVVVGGAARPAVPDLATLVAQVRARVDAGERHKEVVAEVAAATGTPRRPLYEATLRPRP</sequence>